<keyword evidence="1" id="KW-0472">Membrane</keyword>
<dbReference type="SUPFAM" id="SSF69572">
    <property type="entry name" value="Activating enzymes of the ubiquitin-like proteins"/>
    <property type="match status" value="2"/>
</dbReference>
<keyword evidence="3" id="KW-0614">Plasmid</keyword>
<dbReference type="RefSeq" id="WP_254266685.1">
    <property type="nucleotide sequence ID" value="NZ_KM583819.1"/>
</dbReference>
<dbReference type="InterPro" id="IPR035985">
    <property type="entry name" value="Ubiquitin-activating_enz"/>
</dbReference>
<geneLocation type="plasmid" evidence="3">
    <name>pUM196</name>
</geneLocation>
<dbReference type="GO" id="GO:0032446">
    <property type="term" value="P:protein modification by small protein conjugation"/>
    <property type="evidence" value="ECO:0007669"/>
    <property type="project" value="TreeGrafter"/>
</dbReference>
<accession>A0A0D3RL54</accession>
<dbReference type="CDD" id="cd01483">
    <property type="entry name" value="E1_enzyme_family"/>
    <property type="match status" value="1"/>
</dbReference>
<dbReference type="GO" id="GO:0005737">
    <property type="term" value="C:cytoplasm"/>
    <property type="evidence" value="ECO:0007669"/>
    <property type="project" value="TreeGrafter"/>
</dbReference>
<feature type="domain" description="THIF-type NAD/FAD binding fold" evidence="2">
    <location>
        <begin position="171"/>
        <end position="386"/>
    </location>
</feature>
<protein>
    <submittedName>
        <fullName evidence="3">MccB</fullName>
    </submittedName>
</protein>
<dbReference type="EMBL" id="KM583819">
    <property type="protein sequence ID" value="AJS10452.1"/>
    <property type="molecule type" value="Genomic_DNA"/>
</dbReference>
<dbReference type="GO" id="GO:0004792">
    <property type="term" value="F:thiosulfate-cyanide sulfurtransferase activity"/>
    <property type="evidence" value="ECO:0007669"/>
    <property type="project" value="TreeGrafter"/>
</dbReference>
<dbReference type="PANTHER" id="PTHR10953">
    <property type="entry name" value="UBIQUITIN-ACTIVATING ENZYME E1"/>
    <property type="match status" value="1"/>
</dbReference>
<feature type="transmembrane region" description="Helical" evidence="1">
    <location>
        <begin position="114"/>
        <end position="135"/>
    </location>
</feature>
<proteinExistence type="predicted"/>
<dbReference type="GO" id="GO:0008641">
    <property type="term" value="F:ubiquitin-like modifier activating enzyme activity"/>
    <property type="evidence" value="ECO:0007669"/>
    <property type="project" value="InterPro"/>
</dbReference>
<keyword evidence="1" id="KW-1133">Transmembrane helix</keyword>
<dbReference type="Gene3D" id="3.40.50.720">
    <property type="entry name" value="NAD(P)-binding Rossmann-like Domain"/>
    <property type="match status" value="2"/>
</dbReference>
<feature type="transmembrane region" description="Helical" evidence="1">
    <location>
        <begin position="170"/>
        <end position="191"/>
    </location>
</feature>
<dbReference type="Pfam" id="PF00899">
    <property type="entry name" value="ThiF"/>
    <property type="match status" value="2"/>
</dbReference>
<dbReference type="GO" id="GO:0016779">
    <property type="term" value="F:nucleotidyltransferase activity"/>
    <property type="evidence" value="ECO:0007669"/>
    <property type="project" value="TreeGrafter"/>
</dbReference>
<evidence type="ECO:0000259" key="2">
    <source>
        <dbReference type="Pfam" id="PF00899"/>
    </source>
</evidence>
<dbReference type="InterPro" id="IPR045886">
    <property type="entry name" value="ThiF/MoeB/HesA"/>
</dbReference>
<feature type="domain" description="THIF-type NAD/FAD binding fold" evidence="2">
    <location>
        <begin position="110"/>
        <end position="169"/>
    </location>
</feature>
<dbReference type="InterPro" id="IPR000594">
    <property type="entry name" value="ThiF_NAD_FAD-bd"/>
</dbReference>
<dbReference type="AlphaFoldDB" id="A0A0D3RL54"/>
<evidence type="ECO:0000256" key="1">
    <source>
        <dbReference type="SAM" id="Phobius"/>
    </source>
</evidence>
<sequence length="406" mass="46501">MQCYQTSFSACVGQTDTENIIGLGTYQYCVDHNEFEKSLRLLVFLRMKKRMNEIKSFMEANKIEHDIFDKLVANKLITSFILNPNDKQNFKNHLFIDLMSNKPELTINNFKRTIFIIIGCGGIGNFVSYALASFYPKKLILLDKDTVDPSNLNRQFLFDKNYISQYKTSIFIIIGCGGIENFVSYALASFYPKKLILLDKDTVDPSNLNRQFLFDKNYISQYKTSTIKQALSSRFDINIEIVDDFASEYNLEEIFSKHKKENLFGIVSGDNPNTVQLATRFFCKCRIPFLNIGYLNDISLIGPFYIPSLSCCPFCHNSFALDDKKDSDKNLDICLINDRMQAPSSFLNNSIASSLAISDIIQFMSDDFNSIKSLNCRFGVDNKTFKTYTLPSSIDHKCVFCSNHNL</sequence>
<dbReference type="PANTHER" id="PTHR10953:SF102">
    <property type="entry name" value="ADENYLYLTRANSFERASE AND SULFURTRANSFERASE MOCS3"/>
    <property type="match status" value="1"/>
</dbReference>
<gene>
    <name evidence="3" type="primary">mccB</name>
</gene>
<keyword evidence="1" id="KW-0812">Transmembrane</keyword>
<reference evidence="3" key="1">
    <citation type="submission" date="2014-09" db="EMBL/GenBank/DDBJ databases">
        <title>Plasmid profiling of clinical strains of Helicobacter pylori from Malaysia.</title>
        <authorList>
            <person name="Ooi M.K."/>
            <person name="Gan H.Y."/>
            <person name="Loke M.F."/>
            <person name="Gan H.M."/>
            <person name="Goh K.L."/>
            <person name="Vadivelu J."/>
            <person name="Dieye Y."/>
        </authorList>
    </citation>
    <scope>NUCLEOTIDE SEQUENCE</scope>
    <source>
        <strain evidence="3">UM196</strain>
        <plasmid evidence="3">pUM196</plasmid>
    </source>
</reference>
<evidence type="ECO:0000313" key="3">
    <source>
        <dbReference type="EMBL" id="AJS10452.1"/>
    </source>
</evidence>
<organism evidence="3">
    <name type="scientific">Helicobacter pylori</name>
    <name type="common">Campylobacter pylori</name>
    <dbReference type="NCBI Taxonomy" id="210"/>
    <lineage>
        <taxon>Bacteria</taxon>
        <taxon>Pseudomonadati</taxon>
        <taxon>Campylobacterota</taxon>
        <taxon>Epsilonproteobacteria</taxon>
        <taxon>Campylobacterales</taxon>
        <taxon>Helicobacteraceae</taxon>
        <taxon>Helicobacter</taxon>
    </lineage>
</organism>
<name>A0A0D3RL54_HELPX</name>